<dbReference type="Gene3D" id="1.25.40.10">
    <property type="entry name" value="Tetratricopeptide repeat domain"/>
    <property type="match status" value="1"/>
</dbReference>
<reference evidence="4 5" key="1">
    <citation type="submission" date="2013-07" db="EMBL/GenBank/DDBJ databases">
        <title>The Genome Sequence of Cryptococcus heveanensis BCC8398.</title>
        <authorList>
            <consortium name="The Broad Institute Genome Sequencing Platform"/>
            <person name="Cuomo C."/>
            <person name="Litvintseva A."/>
            <person name="Chen Y."/>
            <person name="Heitman J."/>
            <person name="Sun S."/>
            <person name="Springer D."/>
            <person name="Dromer F."/>
            <person name="Young S.K."/>
            <person name="Zeng Q."/>
            <person name="Gargeya S."/>
            <person name="Fitzgerald M."/>
            <person name="Abouelleil A."/>
            <person name="Alvarado L."/>
            <person name="Berlin A.M."/>
            <person name="Chapman S.B."/>
            <person name="Dewar J."/>
            <person name="Goldberg J."/>
            <person name="Griggs A."/>
            <person name="Gujja S."/>
            <person name="Hansen M."/>
            <person name="Howarth C."/>
            <person name="Imamovic A."/>
            <person name="Larimer J."/>
            <person name="McCowan C."/>
            <person name="Murphy C."/>
            <person name="Pearson M."/>
            <person name="Priest M."/>
            <person name="Roberts A."/>
            <person name="Saif S."/>
            <person name="Shea T."/>
            <person name="Sykes S."/>
            <person name="Wortman J."/>
            <person name="Nusbaum C."/>
            <person name="Birren B."/>
        </authorList>
    </citation>
    <scope>NUCLEOTIDE SEQUENCE [LARGE SCALE GENOMIC DNA]</scope>
    <source>
        <strain evidence="4 5">BCC8398</strain>
    </source>
</reference>
<gene>
    <name evidence="4" type="ORF">I316_01397</name>
</gene>
<dbReference type="OrthoDB" id="2017974at2759"/>
<evidence type="ECO:0000313" key="4">
    <source>
        <dbReference type="EMBL" id="OCF36801.1"/>
    </source>
</evidence>
<feature type="compositionally biased region" description="Pro residues" evidence="1">
    <location>
        <begin position="57"/>
        <end position="66"/>
    </location>
</feature>
<reference evidence="5" key="2">
    <citation type="submission" date="2013-12" db="EMBL/GenBank/DDBJ databases">
        <title>Evolution of pathogenesis and genome organization in the Tremellales.</title>
        <authorList>
            <person name="Cuomo C."/>
            <person name="Litvintseva A."/>
            <person name="Heitman J."/>
            <person name="Chen Y."/>
            <person name="Sun S."/>
            <person name="Springer D."/>
            <person name="Dromer F."/>
            <person name="Young S."/>
            <person name="Zeng Q."/>
            <person name="Chapman S."/>
            <person name="Gujja S."/>
            <person name="Saif S."/>
            <person name="Birren B."/>
        </authorList>
    </citation>
    <scope>NUCLEOTIDE SEQUENCE [LARGE SCALE GENOMIC DNA]</scope>
    <source>
        <strain evidence="5">BCC8398</strain>
    </source>
</reference>
<dbReference type="GO" id="GO:0000184">
    <property type="term" value="P:nuclear-transcribed mRNA catabolic process, nonsense-mediated decay"/>
    <property type="evidence" value="ECO:0007669"/>
    <property type="project" value="TreeGrafter"/>
</dbReference>
<evidence type="ECO:0000313" key="5">
    <source>
        <dbReference type="Proteomes" id="UP000092666"/>
    </source>
</evidence>
<dbReference type="InterPro" id="IPR002716">
    <property type="entry name" value="PIN_dom"/>
</dbReference>
<organism evidence="4 5">
    <name type="scientific">Kwoniella heveanensis BCC8398</name>
    <dbReference type="NCBI Taxonomy" id="1296120"/>
    <lineage>
        <taxon>Eukaryota</taxon>
        <taxon>Fungi</taxon>
        <taxon>Dikarya</taxon>
        <taxon>Basidiomycota</taxon>
        <taxon>Agaricomycotina</taxon>
        <taxon>Tremellomycetes</taxon>
        <taxon>Tremellales</taxon>
        <taxon>Cryptococcaceae</taxon>
        <taxon>Kwoniella</taxon>
    </lineage>
</organism>
<feature type="region of interest" description="Disordered" evidence="1">
    <location>
        <begin position="651"/>
        <end position="680"/>
    </location>
</feature>
<dbReference type="Pfam" id="PF13638">
    <property type="entry name" value="PIN_4"/>
    <property type="match status" value="1"/>
</dbReference>
<dbReference type="Proteomes" id="UP000092666">
    <property type="component" value="Unassembled WGS sequence"/>
</dbReference>
<feature type="compositionally biased region" description="Polar residues" evidence="1">
    <location>
        <begin position="1172"/>
        <end position="1191"/>
    </location>
</feature>
<dbReference type="STRING" id="1296120.A0A1B9H0K6"/>
<keyword evidence="5" id="KW-1185">Reference proteome</keyword>
<feature type="region of interest" description="Disordered" evidence="1">
    <location>
        <begin position="924"/>
        <end position="946"/>
    </location>
</feature>
<feature type="compositionally biased region" description="Basic and acidic residues" evidence="1">
    <location>
        <begin position="15"/>
        <end position="24"/>
    </location>
</feature>
<feature type="compositionally biased region" description="Low complexity" evidence="1">
    <location>
        <begin position="177"/>
        <end position="198"/>
    </location>
</feature>
<dbReference type="AlphaFoldDB" id="A0A1B9H0K6"/>
<dbReference type="GO" id="GO:0004540">
    <property type="term" value="F:RNA nuclease activity"/>
    <property type="evidence" value="ECO:0007669"/>
    <property type="project" value="UniProtKB-ARBA"/>
</dbReference>
<dbReference type="PANTHER" id="PTHR15696:SF0">
    <property type="entry name" value="TELOMERASE-BINDING PROTEIN EST1A"/>
    <property type="match status" value="1"/>
</dbReference>
<feature type="region of interest" description="Disordered" evidence="1">
    <location>
        <begin position="1"/>
        <end position="261"/>
    </location>
</feature>
<feature type="domain" description="DNA/RNA-binding" evidence="2">
    <location>
        <begin position="493"/>
        <end position="606"/>
    </location>
</feature>
<dbReference type="InterPro" id="IPR045153">
    <property type="entry name" value="Est1/Ebs1-like"/>
</dbReference>
<feature type="compositionally biased region" description="Low complexity" evidence="1">
    <location>
        <begin position="998"/>
        <end position="1010"/>
    </location>
</feature>
<dbReference type="InterPro" id="IPR011990">
    <property type="entry name" value="TPR-like_helical_dom_sf"/>
</dbReference>
<evidence type="ECO:0000256" key="1">
    <source>
        <dbReference type="SAM" id="MobiDB-lite"/>
    </source>
</evidence>
<feature type="domain" description="PIN" evidence="3">
    <location>
        <begin position="1031"/>
        <end position="1223"/>
    </location>
</feature>
<feature type="region of interest" description="Disordered" evidence="1">
    <location>
        <begin position="993"/>
        <end position="1014"/>
    </location>
</feature>
<dbReference type="SUPFAM" id="SSF88723">
    <property type="entry name" value="PIN domain-like"/>
    <property type="match status" value="1"/>
</dbReference>
<feature type="compositionally biased region" description="Basic and acidic residues" evidence="1">
    <location>
        <begin position="199"/>
        <end position="208"/>
    </location>
</feature>
<dbReference type="GO" id="GO:0070034">
    <property type="term" value="F:telomerase RNA binding"/>
    <property type="evidence" value="ECO:0007669"/>
    <property type="project" value="TreeGrafter"/>
</dbReference>
<dbReference type="GO" id="GO:0042162">
    <property type="term" value="F:telomeric DNA binding"/>
    <property type="evidence" value="ECO:0007669"/>
    <property type="project" value="TreeGrafter"/>
</dbReference>
<proteinExistence type="predicted"/>
<dbReference type="SUPFAM" id="SSF48452">
    <property type="entry name" value="TPR-like"/>
    <property type="match status" value="1"/>
</dbReference>
<protein>
    <recommendedName>
        <fullName evidence="6">PIN domain-containing protein</fullName>
    </recommendedName>
</protein>
<dbReference type="InterPro" id="IPR018834">
    <property type="entry name" value="DNA/RNA-bd_Est1-type"/>
</dbReference>
<dbReference type="EMBL" id="KI669494">
    <property type="protein sequence ID" value="OCF36801.1"/>
    <property type="molecule type" value="Genomic_DNA"/>
</dbReference>
<evidence type="ECO:0008006" key="6">
    <source>
        <dbReference type="Google" id="ProtNLM"/>
    </source>
</evidence>
<name>A0A1B9H0K6_9TREE</name>
<dbReference type="GO" id="GO:0005697">
    <property type="term" value="C:telomerase holoenzyme complex"/>
    <property type="evidence" value="ECO:0007669"/>
    <property type="project" value="TreeGrafter"/>
</dbReference>
<evidence type="ECO:0000259" key="3">
    <source>
        <dbReference type="Pfam" id="PF13638"/>
    </source>
</evidence>
<sequence length="1234" mass="137239">MEDPTPMAGPSRSRRQVDNNDIAHKIVALQRKNASLPPGERNGPSSTASPSKSRNPPRNPSSPRPPHSSLRSPAEINEFSRGPVPGPSSRALFDPSRPTAPQLAKLDRSPRPSPPQLATPAVPDTEDRDRPRRRLDSRRNEPSSTGKKLFDPSIHDPHHFSAPRPTIATPPNGLGVLADSSEAGSSSRSLLRRAAPSRTPEEEADRERERRKRREGSERGSLPSKRKDSDQKSKGSRSSEGSESFKDRERGKGKNDTGVKPILKRIHDEIKELEQELIEMHRKMAQDPEAGISVLFDRSSGSSDIYSRNKREVTEGVESAAWIDLIAKHKRLAELHDHFLITLFDPLVPSSYHQLSVKYNIPSRLWQTAFHLLLERLRHAWMSNHPTALDLLTDVVYDAYRFYSELLENQALCNFRTAWIEALGDLARYRMAIASHVQEASTSRSDAQYKGRIDVDTDGHGQNVAPEPSGASIGAEVAQSWDVEDKETWRTTARDWYTMGITEKPGEGRLHHHLALLCRDVKGEEGRALHHFVKSLTVTHEFPTSRESILPLFDSALQSKRSLPDATANDLFIRLHGMLFTKISLDDFPSVMSRFMERLEEDASLDGISRKVCIGQTEWMIMGAVNLASVLQYGSTSGVIRKALSQEGAERRRAHAAVEEEEEGDEGGDGSGGFPSEGLVPESADMALQRSTSPMPLNGDSPIPAVPEDPPPITFMYALQLAFQVFDFTLAHPNRIQGFHQVLNPYITIFLTFLSTLFRQAHVGASLADHVPWDNLVKFLNSSNIEITEEKRLATGPPLPEDWLLRGMEWVGRRVYERGFWKGKSSSRGSSGGIVQPRLGGGDRFSSEMDVLLANFEPTLDISEGVVDDEVPDNDGPGEVNKRRWKRVAWAAGVLVKHVDGLELREGKIAIEGTLKEKMEIIQREKEMEREEERRREKRKMERRREEELALGLDEMDVERHGYGAGDYPDSVEGEDDPELAALRNRRRELQGLLSDPSSSAAPQQAAKPARASRKRRSALHVVQGYTMLLFDTNVLVDSLDLFKKVVESGLWSVVVPLPVVTELDGLSKEPAPLGVNAKCAVTYLEARIRTHSLCLKIQTTKGNYLSDLLIRTEHHDSASASASASANAASAHEEGAVDVGKTMDDRIISIASFAQDNFTDRSGLLGMPKLGQQNQPHDSNSLNHDTSRQPSDGDGPTTKVLVVSNDRNLRLMARSRDLQSVDEKELSMILSKF</sequence>
<dbReference type="CDD" id="cd09880">
    <property type="entry name" value="PIN_Smg5-6-like"/>
    <property type="match status" value="1"/>
</dbReference>
<accession>A0A1B9H0K6</accession>
<dbReference type="Gene3D" id="3.40.50.1010">
    <property type="entry name" value="5'-nuclease"/>
    <property type="match status" value="1"/>
</dbReference>
<dbReference type="PANTHER" id="PTHR15696">
    <property type="entry name" value="SMG-7 SUPPRESSOR WITH MORPHOLOGICAL EFFECT ON GENITALIA PROTEIN 7"/>
    <property type="match status" value="1"/>
</dbReference>
<feature type="compositionally biased region" description="Basic and acidic residues" evidence="1">
    <location>
        <begin position="243"/>
        <end position="257"/>
    </location>
</feature>
<feature type="region of interest" description="Disordered" evidence="1">
    <location>
        <begin position="1165"/>
        <end position="1199"/>
    </location>
</feature>
<feature type="compositionally biased region" description="Basic and acidic residues" evidence="1">
    <location>
        <begin position="148"/>
        <end position="159"/>
    </location>
</feature>
<feature type="compositionally biased region" description="Acidic residues" evidence="1">
    <location>
        <begin position="659"/>
        <end position="668"/>
    </location>
</feature>
<dbReference type="Pfam" id="PF10373">
    <property type="entry name" value="EST1_DNA_bind"/>
    <property type="match status" value="1"/>
</dbReference>
<evidence type="ECO:0000259" key="2">
    <source>
        <dbReference type="Pfam" id="PF10373"/>
    </source>
</evidence>
<dbReference type="InterPro" id="IPR029060">
    <property type="entry name" value="PIN-like_dom_sf"/>
</dbReference>